<organism evidence="1 2">
    <name type="scientific">Macroventuria anomochaeta</name>
    <dbReference type="NCBI Taxonomy" id="301207"/>
    <lineage>
        <taxon>Eukaryota</taxon>
        <taxon>Fungi</taxon>
        <taxon>Dikarya</taxon>
        <taxon>Ascomycota</taxon>
        <taxon>Pezizomycotina</taxon>
        <taxon>Dothideomycetes</taxon>
        <taxon>Pleosporomycetidae</taxon>
        <taxon>Pleosporales</taxon>
        <taxon>Pleosporineae</taxon>
        <taxon>Didymellaceae</taxon>
        <taxon>Macroventuria</taxon>
    </lineage>
</organism>
<evidence type="ECO:0000313" key="1">
    <source>
        <dbReference type="EMBL" id="KAF2621209.1"/>
    </source>
</evidence>
<keyword evidence="2" id="KW-1185">Reference proteome</keyword>
<evidence type="ECO:0000313" key="2">
    <source>
        <dbReference type="Proteomes" id="UP000799754"/>
    </source>
</evidence>
<protein>
    <submittedName>
        <fullName evidence="1">Kinase-like protein</fullName>
    </submittedName>
</protein>
<proteinExistence type="predicted"/>
<dbReference type="Proteomes" id="UP000799754">
    <property type="component" value="Unassembled WGS sequence"/>
</dbReference>
<comment type="caution">
    <text evidence="1">The sequence shown here is derived from an EMBL/GenBank/DDBJ whole genome shotgun (WGS) entry which is preliminary data.</text>
</comment>
<gene>
    <name evidence="1" type="ORF">BU25DRAFT_354940</name>
</gene>
<feature type="non-terminal residue" evidence="1">
    <location>
        <position position="481"/>
    </location>
</feature>
<dbReference type="EMBL" id="MU006759">
    <property type="protein sequence ID" value="KAF2621209.1"/>
    <property type="molecule type" value="Genomic_DNA"/>
</dbReference>
<accession>A0ACB6RJ74</accession>
<name>A0ACB6RJ74_9PLEO</name>
<sequence>MTALRRPSSPRSSTSSRRPRDIFEQHLSEEIRARIESTIVGVPDNETQIRRFLPKGDLAAILSVQALRPYLRELLGESTDNLVDNALDAIVGDSTRDGSSRRALLALFLYHRRAGLLSLFRDWLLSRQDDFPSDGHLPFSQHSLEQARIPSQYHDYIKDYQNIFIPVTIKQNIYQTFKSKERLPYIGAPLAVQDGSSGTVYTRKVAPRHWEEKLDNGRYTPAETTKPTVLALKVFSGGRTGQDAQTNFEIERSMLEDLRNSNFAHRMILLDWGSFIIQDEEARVIQHCLIFECATYTLEEFLVGAQVARTPWTGSLLLAKVVDIVQALACLHDNFDTLHLDIKPDNILVFDRLRSQSDDGSLSEAKFEWKISDFGLARKRNAKERTGPLYDANRSASHSGSLLATRPAGRFQAPEVQQQGSSKASRSSDVWSMGCVILMVLGLVVDSPARVLNLLGRLRVEFQDAGGIDSLFYVTSDSIPW</sequence>
<reference evidence="1" key="1">
    <citation type="journal article" date="2020" name="Stud. Mycol.">
        <title>101 Dothideomycetes genomes: a test case for predicting lifestyles and emergence of pathogens.</title>
        <authorList>
            <person name="Haridas S."/>
            <person name="Albert R."/>
            <person name="Binder M."/>
            <person name="Bloem J."/>
            <person name="Labutti K."/>
            <person name="Salamov A."/>
            <person name="Andreopoulos B."/>
            <person name="Baker S."/>
            <person name="Barry K."/>
            <person name="Bills G."/>
            <person name="Bluhm B."/>
            <person name="Cannon C."/>
            <person name="Castanera R."/>
            <person name="Culley D."/>
            <person name="Daum C."/>
            <person name="Ezra D."/>
            <person name="Gonzalez J."/>
            <person name="Henrissat B."/>
            <person name="Kuo A."/>
            <person name="Liang C."/>
            <person name="Lipzen A."/>
            <person name="Lutzoni F."/>
            <person name="Magnuson J."/>
            <person name="Mondo S."/>
            <person name="Nolan M."/>
            <person name="Ohm R."/>
            <person name="Pangilinan J."/>
            <person name="Park H.-J."/>
            <person name="Ramirez L."/>
            <person name="Alfaro M."/>
            <person name="Sun H."/>
            <person name="Tritt A."/>
            <person name="Yoshinaga Y."/>
            <person name="Zwiers L.-H."/>
            <person name="Turgeon B."/>
            <person name="Goodwin S."/>
            <person name="Spatafora J."/>
            <person name="Crous P."/>
            <person name="Grigoriev I."/>
        </authorList>
    </citation>
    <scope>NUCLEOTIDE SEQUENCE</scope>
    <source>
        <strain evidence="1">CBS 525.71</strain>
    </source>
</reference>